<dbReference type="InterPro" id="IPR022689">
    <property type="entry name" value="Iron_dep_repressor"/>
</dbReference>
<evidence type="ECO:0000256" key="5">
    <source>
        <dbReference type="ARBA" id="ARBA00023015"/>
    </source>
</evidence>
<comment type="caution">
    <text evidence="9">The sequence shown here is derived from an EMBL/GenBank/DDBJ whole genome shotgun (WGS) entry which is preliminary data.</text>
</comment>
<dbReference type="RefSeq" id="WP_075361944.1">
    <property type="nucleotide sequence ID" value="NZ_MPDM01000007.1"/>
</dbReference>
<dbReference type="EMBL" id="MPDM01000007">
    <property type="protein sequence ID" value="OKL47373.1"/>
    <property type="molecule type" value="Genomic_DNA"/>
</dbReference>
<dbReference type="OrthoDB" id="3208141at2"/>
<evidence type="ECO:0000256" key="6">
    <source>
        <dbReference type="ARBA" id="ARBA00023125"/>
    </source>
</evidence>
<dbReference type="Gene3D" id="1.10.10.10">
    <property type="entry name" value="Winged helix-like DNA-binding domain superfamily/Winged helix DNA-binding domain"/>
    <property type="match status" value="1"/>
</dbReference>
<dbReference type="AlphaFoldDB" id="A0A1Q5PL59"/>
<dbReference type="STRING" id="156892.BM477_06825"/>
<comment type="subunit">
    <text evidence="3">Homodimer.</text>
</comment>
<accession>A0A1Q5PL59</accession>
<comment type="subcellular location">
    <subcellularLocation>
        <location evidence="1">Cytoplasm</location>
    </subcellularLocation>
</comment>
<dbReference type="SUPFAM" id="SSF46785">
    <property type="entry name" value="Winged helix' DNA-binding domain"/>
    <property type="match status" value="1"/>
</dbReference>
<dbReference type="Gene3D" id="2.30.30.90">
    <property type="match status" value="1"/>
</dbReference>
<dbReference type="GO" id="GO:0046914">
    <property type="term" value="F:transition metal ion binding"/>
    <property type="evidence" value="ECO:0007669"/>
    <property type="project" value="InterPro"/>
</dbReference>
<dbReference type="InterPro" id="IPR038157">
    <property type="entry name" value="FeoA_core_dom"/>
</dbReference>
<evidence type="ECO:0000259" key="8">
    <source>
        <dbReference type="PROSITE" id="PS50944"/>
    </source>
</evidence>
<evidence type="ECO:0000256" key="4">
    <source>
        <dbReference type="ARBA" id="ARBA00023004"/>
    </source>
</evidence>
<dbReference type="GO" id="GO:0046983">
    <property type="term" value="F:protein dimerization activity"/>
    <property type="evidence" value="ECO:0007669"/>
    <property type="project" value="InterPro"/>
</dbReference>
<evidence type="ECO:0000256" key="7">
    <source>
        <dbReference type="ARBA" id="ARBA00023163"/>
    </source>
</evidence>
<evidence type="ECO:0000256" key="3">
    <source>
        <dbReference type="ARBA" id="ARBA00011738"/>
    </source>
</evidence>
<dbReference type="Proteomes" id="UP000186465">
    <property type="component" value="Unassembled WGS sequence"/>
</dbReference>
<dbReference type="GO" id="GO:0045892">
    <property type="term" value="P:negative regulation of DNA-templated transcription"/>
    <property type="evidence" value="ECO:0007669"/>
    <property type="project" value="TreeGrafter"/>
</dbReference>
<dbReference type="InterPro" id="IPR036421">
    <property type="entry name" value="Fe_dep_repressor_sf"/>
</dbReference>
<dbReference type="InterPro" id="IPR001367">
    <property type="entry name" value="Fe_dep_repressor"/>
</dbReference>
<feature type="domain" description="HTH dtxR-type" evidence="8">
    <location>
        <begin position="5"/>
        <end position="66"/>
    </location>
</feature>
<dbReference type="GO" id="GO:0003700">
    <property type="term" value="F:DNA-binding transcription factor activity"/>
    <property type="evidence" value="ECO:0007669"/>
    <property type="project" value="InterPro"/>
</dbReference>
<keyword evidence="7" id="KW-0804">Transcription</keyword>
<name>A0A1Q5PL59_9ACTO</name>
<proteinExistence type="inferred from homology"/>
<dbReference type="Pfam" id="PF02742">
    <property type="entry name" value="Fe_dep_repr_C"/>
    <property type="match status" value="1"/>
</dbReference>
<evidence type="ECO:0000313" key="9">
    <source>
        <dbReference type="EMBL" id="OKL47373.1"/>
    </source>
</evidence>
<dbReference type="PROSITE" id="PS50944">
    <property type="entry name" value="HTH_DTXR"/>
    <property type="match status" value="1"/>
</dbReference>
<dbReference type="InterPro" id="IPR036388">
    <property type="entry name" value="WH-like_DNA-bd_sf"/>
</dbReference>
<dbReference type="PANTHER" id="PTHR33238:SF10">
    <property type="entry name" value="IRON-DEPENDENT REPRESSOR IDER"/>
    <property type="match status" value="1"/>
</dbReference>
<dbReference type="GO" id="GO:0005737">
    <property type="term" value="C:cytoplasm"/>
    <property type="evidence" value="ECO:0007669"/>
    <property type="project" value="UniProtKB-SubCell"/>
</dbReference>
<dbReference type="GO" id="GO:0003677">
    <property type="term" value="F:DNA binding"/>
    <property type="evidence" value="ECO:0007669"/>
    <property type="project" value="UniProtKB-KW"/>
</dbReference>
<dbReference type="SUPFAM" id="SSF50037">
    <property type="entry name" value="C-terminal domain of transcriptional repressors"/>
    <property type="match status" value="1"/>
</dbReference>
<evidence type="ECO:0000256" key="1">
    <source>
        <dbReference type="ARBA" id="ARBA00004496"/>
    </source>
</evidence>
<dbReference type="Pfam" id="PF01325">
    <property type="entry name" value="Fe_dep_repress"/>
    <property type="match status" value="1"/>
</dbReference>
<dbReference type="PANTHER" id="PTHR33238">
    <property type="entry name" value="IRON (METAL) DEPENDENT REPRESSOR, DTXR FAMILY"/>
    <property type="match status" value="1"/>
</dbReference>
<keyword evidence="10" id="KW-1185">Reference proteome</keyword>
<evidence type="ECO:0000256" key="2">
    <source>
        <dbReference type="ARBA" id="ARBA00007871"/>
    </source>
</evidence>
<reference evidence="10" key="1">
    <citation type="submission" date="2016-11" db="EMBL/GenBank/DDBJ databases">
        <title>Actinomyces gypaetusis sp. nov. isolated from Gypaetus barbatus in Qinghai Tibet Plateau China.</title>
        <authorList>
            <person name="Meng X."/>
        </authorList>
    </citation>
    <scope>NUCLEOTIDE SEQUENCE [LARGE SCALE GENOMIC DNA]</scope>
    <source>
        <strain evidence="10">DSM 15383</strain>
    </source>
</reference>
<keyword evidence="4" id="KW-0408">Iron</keyword>
<dbReference type="SMART" id="SM00529">
    <property type="entry name" value="HTH_DTXR"/>
    <property type="match status" value="1"/>
</dbReference>
<dbReference type="InterPro" id="IPR050536">
    <property type="entry name" value="DtxR_MntR_Metal-Reg"/>
</dbReference>
<keyword evidence="5" id="KW-0805">Transcription regulation</keyword>
<dbReference type="InterPro" id="IPR008988">
    <property type="entry name" value="Transcriptional_repressor_C"/>
</dbReference>
<sequence>MGGDLIDTTEMYLKTIYELEEDNVEPMRARIVERLGHSGPTVSQTIARMERDGLVEVADNRRLVLSPEGWKRATEVIRKHRLAELLLLHVIRMPLPLIHSEACRWEHVMSDTVDKYLFDLLDSVEKDPFGNLIPEAGQESMKNLDQPGIQFEEFVATDHPKVGRIARIGEPLQANADVLQILLDANILPDVEVEISGDVGTYVLHSDKGSLPVSEFLARHIFMYEN</sequence>
<evidence type="ECO:0000313" key="10">
    <source>
        <dbReference type="Proteomes" id="UP000186465"/>
    </source>
</evidence>
<dbReference type="InterPro" id="IPR036390">
    <property type="entry name" value="WH_DNA-bd_sf"/>
</dbReference>
<organism evidence="9 10">
    <name type="scientific">Boudabousia marimammalium</name>
    <dbReference type="NCBI Taxonomy" id="156892"/>
    <lineage>
        <taxon>Bacteria</taxon>
        <taxon>Bacillati</taxon>
        <taxon>Actinomycetota</taxon>
        <taxon>Actinomycetes</taxon>
        <taxon>Actinomycetales</taxon>
        <taxon>Actinomycetaceae</taxon>
        <taxon>Boudabousia</taxon>
    </lineage>
</organism>
<comment type="similarity">
    <text evidence="2">Belongs to the DtxR/MntR family.</text>
</comment>
<gene>
    <name evidence="9" type="ORF">BM477_06825</name>
</gene>
<protein>
    <recommendedName>
        <fullName evidence="8">HTH dtxR-type domain-containing protein</fullName>
    </recommendedName>
</protein>
<dbReference type="SUPFAM" id="SSF47979">
    <property type="entry name" value="Iron-dependent repressor protein, dimerization domain"/>
    <property type="match status" value="1"/>
</dbReference>
<keyword evidence="6" id="KW-0238">DNA-binding</keyword>
<dbReference type="InterPro" id="IPR022687">
    <property type="entry name" value="HTH_DTXR"/>
</dbReference>